<keyword evidence="1" id="KW-0534">Nitrate assimilation</keyword>
<feature type="region of interest" description="Disordered" evidence="2">
    <location>
        <begin position="180"/>
        <end position="216"/>
    </location>
</feature>
<dbReference type="PANTHER" id="PTHR43680">
    <property type="entry name" value="NITRATE REDUCTASE MOLYBDENUM COFACTOR ASSEMBLY CHAPERONE"/>
    <property type="match status" value="1"/>
</dbReference>
<organism evidence="3 4">
    <name type="scientific">Streptomyces atriruber</name>
    <dbReference type="NCBI Taxonomy" id="545121"/>
    <lineage>
        <taxon>Bacteria</taxon>
        <taxon>Bacillati</taxon>
        <taxon>Actinomycetota</taxon>
        <taxon>Actinomycetes</taxon>
        <taxon>Kitasatosporales</taxon>
        <taxon>Streptomycetaceae</taxon>
        <taxon>Streptomyces</taxon>
    </lineage>
</organism>
<dbReference type="NCBIfam" id="TIGR00684">
    <property type="entry name" value="narJ"/>
    <property type="match status" value="1"/>
</dbReference>
<accession>A0ABV3C0A8</accession>
<gene>
    <name evidence="3" type="primary">narJ</name>
    <name evidence="3" type="ORF">ABZ921_35810</name>
</gene>
<sequence length="216" mass="23779">MNRAVVHQAAALLLGYPDRDWPGRLHAVRSALEPVPGADIRLLRQFCARVDGTAPLDLAARYVATFDRSRRRCLYLTYYTDGDTRRRGTTMAGLKALYRDHGWQPPADELPDFLPLMLEFAARTPDTGARLLADHRPALELLRFGLAAYSSPYADVIEAVCLTLPGPGPATLEAAQRLARTGPPAESVGLLPFPRLRPVPDTPQAPHSPHVEETSR</sequence>
<evidence type="ECO:0000313" key="3">
    <source>
        <dbReference type="EMBL" id="MEU6826007.1"/>
    </source>
</evidence>
<dbReference type="EMBL" id="JBEYXV010000023">
    <property type="protein sequence ID" value="MEU6826007.1"/>
    <property type="molecule type" value="Genomic_DNA"/>
</dbReference>
<proteinExistence type="predicted"/>
<protein>
    <submittedName>
        <fullName evidence="3">Nitrate reductase molybdenum cofactor assembly chaperone</fullName>
    </submittedName>
</protein>
<evidence type="ECO:0000256" key="2">
    <source>
        <dbReference type="SAM" id="MobiDB-lite"/>
    </source>
</evidence>
<dbReference type="PANTHER" id="PTHR43680:SF2">
    <property type="entry name" value="NITRATE REDUCTASE MOLYBDENUM COFACTOR ASSEMBLY CHAPERONE NARJ"/>
    <property type="match status" value="1"/>
</dbReference>
<dbReference type="SUPFAM" id="SSF89155">
    <property type="entry name" value="TorD-like"/>
    <property type="match status" value="1"/>
</dbReference>
<dbReference type="InterPro" id="IPR003765">
    <property type="entry name" value="NO3_reductase_chaperone_NarJ"/>
</dbReference>
<dbReference type="InterPro" id="IPR036411">
    <property type="entry name" value="TorD-like_sf"/>
</dbReference>
<dbReference type="Pfam" id="PF02613">
    <property type="entry name" value="Nitrate_red_del"/>
    <property type="match status" value="1"/>
</dbReference>
<keyword evidence="4" id="KW-1185">Reference proteome</keyword>
<dbReference type="Gene3D" id="1.10.3480.10">
    <property type="entry name" value="TorD-like"/>
    <property type="match status" value="1"/>
</dbReference>
<evidence type="ECO:0000256" key="1">
    <source>
        <dbReference type="ARBA" id="ARBA00023063"/>
    </source>
</evidence>
<dbReference type="Proteomes" id="UP001551176">
    <property type="component" value="Unassembled WGS sequence"/>
</dbReference>
<reference evidence="3 4" key="1">
    <citation type="submission" date="2024-06" db="EMBL/GenBank/DDBJ databases">
        <title>The Natural Products Discovery Center: Release of the First 8490 Sequenced Strains for Exploring Actinobacteria Biosynthetic Diversity.</title>
        <authorList>
            <person name="Kalkreuter E."/>
            <person name="Kautsar S.A."/>
            <person name="Yang D."/>
            <person name="Bader C.D."/>
            <person name="Teijaro C.N."/>
            <person name="Fluegel L."/>
            <person name="Davis C.M."/>
            <person name="Simpson J.R."/>
            <person name="Lauterbach L."/>
            <person name="Steele A.D."/>
            <person name="Gui C."/>
            <person name="Meng S."/>
            <person name="Li G."/>
            <person name="Viehrig K."/>
            <person name="Ye F."/>
            <person name="Su P."/>
            <person name="Kiefer A.F."/>
            <person name="Nichols A."/>
            <person name="Cepeda A.J."/>
            <person name="Yan W."/>
            <person name="Fan B."/>
            <person name="Jiang Y."/>
            <person name="Adhikari A."/>
            <person name="Zheng C.-J."/>
            <person name="Schuster L."/>
            <person name="Cowan T.M."/>
            <person name="Smanski M.J."/>
            <person name="Chevrette M.G."/>
            <person name="De Carvalho L.P.S."/>
            <person name="Shen B."/>
        </authorList>
    </citation>
    <scope>NUCLEOTIDE SEQUENCE [LARGE SCALE GENOMIC DNA]</scope>
    <source>
        <strain evidence="3 4">NPDC046838</strain>
    </source>
</reference>
<dbReference type="RefSeq" id="WP_359356880.1">
    <property type="nucleotide sequence ID" value="NZ_JBEYXV010000023.1"/>
</dbReference>
<comment type="caution">
    <text evidence="3">The sequence shown here is derived from an EMBL/GenBank/DDBJ whole genome shotgun (WGS) entry which is preliminary data.</text>
</comment>
<name>A0ABV3C0A8_9ACTN</name>
<dbReference type="InterPro" id="IPR020945">
    <property type="entry name" value="DMSO/NO3_reduct_chaperone"/>
</dbReference>
<evidence type="ECO:0000313" key="4">
    <source>
        <dbReference type="Proteomes" id="UP001551176"/>
    </source>
</evidence>